<dbReference type="KEGG" id="fcz:IMF26_02455"/>
<reference evidence="1" key="2">
    <citation type="journal article" date="2023" name="Biology">
        <title>Prokaryotic Life Associated with Coal-Fire Gas Vents Revealed by Metagenomics.</title>
        <authorList>
            <person name="Kadnikov V.V."/>
            <person name="Mardanov A.V."/>
            <person name="Beletsky A.V."/>
            <person name="Karnachuk O.V."/>
            <person name="Ravin N.V."/>
        </authorList>
    </citation>
    <scope>NUCLEOTIDE SEQUENCE</scope>
    <source>
        <strain evidence="1">Bu02</strain>
    </source>
</reference>
<name>A0AAT9LDH2_9FIRM</name>
<protein>
    <recommendedName>
        <fullName evidence="2">Thioredoxin-like fold domain-containing protein</fullName>
    </recommendedName>
</protein>
<evidence type="ECO:0000313" key="1">
    <source>
        <dbReference type="EMBL" id="QUL98953.1"/>
    </source>
</evidence>
<proteinExistence type="predicted"/>
<gene>
    <name evidence="1" type="ORF">IMF26_02455</name>
</gene>
<dbReference type="AlphaFoldDB" id="A0AAT9LDH2"/>
<accession>A0AAT9LDH2</accession>
<evidence type="ECO:0008006" key="2">
    <source>
        <dbReference type="Google" id="ProtNLM"/>
    </source>
</evidence>
<organism evidence="1">
    <name type="scientific">Candidatus Fermentithermobacillus carboniphilus</name>
    <dbReference type="NCBI Taxonomy" id="3085328"/>
    <lineage>
        <taxon>Bacteria</taxon>
        <taxon>Bacillati</taxon>
        <taxon>Bacillota</taxon>
        <taxon>Candidatus Fermentithermobacillia</taxon>
        <taxon>Candidatus Fermentithermobacillales</taxon>
        <taxon>Candidatus Fermentithermobacillaceae</taxon>
        <taxon>Candidatus Fermentithermobacillus</taxon>
    </lineage>
</organism>
<dbReference type="EMBL" id="CP062796">
    <property type="protein sequence ID" value="QUL98953.1"/>
    <property type="molecule type" value="Genomic_DNA"/>
</dbReference>
<sequence length="94" mass="10258">MGRNVVVVLYGCCPGTAHELALSLREKLNRSGKRAEVVEAEFSSCLYWDGEATCFISPVPVCLDLKTRVIVSRDAFLGDTDLAVERLVSLIGLN</sequence>
<reference evidence="1" key="1">
    <citation type="submission" date="2020-10" db="EMBL/GenBank/DDBJ databases">
        <authorList>
            <person name="Kadnikov V."/>
            <person name="Beletsky A.V."/>
            <person name="Mardanov A.V."/>
            <person name="Karnachuk O.V."/>
            <person name="Ravin N.V."/>
        </authorList>
    </citation>
    <scope>NUCLEOTIDE SEQUENCE</scope>
    <source>
        <strain evidence="1">Bu02</strain>
    </source>
</reference>